<gene>
    <name evidence="5 8" type="primary">rimM</name>
    <name evidence="8" type="ordered locus">BAMF_1673</name>
</gene>
<dbReference type="GO" id="GO:0042274">
    <property type="term" value="P:ribosomal small subunit biogenesis"/>
    <property type="evidence" value="ECO:0007669"/>
    <property type="project" value="UniProtKB-UniRule"/>
</dbReference>
<dbReference type="Gene3D" id="2.30.30.240">
    <property type="entry name" value="PRC-barrel domain"/>
    <property type="match status" value="1"/>
</dbReference>
<evidence type="ECO:0000256" key="1">
    <source>
        <dbReference type="ARBA" id="ARBA00022490"/>
    </source>
</evidence>
<dbReference type="InterPro" id="IPR011961">
    <property type="entry name" value="RimM"/>
</dbReference>
<keyword evidence="4 5" id="KW-0143">Chaperone</keyword>
<dbReference type="InterPro" id="IPR002676">
    <property type="entry name" value="RimM_N"/>
</dbReference>
<reference evidence="9" key="2">
    <citation type="journal article" date="2011" name="J. Biotechnol.">
        <title>Genome sequence of B. amyloliquefaciens type strain DSM7(T) reveals differences to plant-associated B. amyloliquefaciens FZB42.</title>
        <authorList>
            <person name="Ruckert C."/>
            <person name="Blom J."/>
            <person name="Chen X."/>
            <person name="Reva O."/>
            <person name="Borriss R."/>
        </authorList>
    </citation>
    <scope>NUCLEOTIDE SEQUENCE [LARGE SCALE GENOMIC DNA]</scope>
    <source>
        <strain evidence="9">DSM 7</strain>
    </source>
</reference>
<accession>A0A9P1JGY2</accession>
<dbReference type="InterPro" id="IPR027275">
    <property type="entry name" value="PRC-brl_dom"/>
</dbReference>
<dbReference type="KEGG" id="bao:BAMF_1673"/>
<comment type="subunit">
    <text evidence="5">Binds ribosomal protein uS19.</text>
</comment>
<reference evidence="8 9" key="1">
    <citation type="journal article" date="2011" name="Int. J. Syst. Evol. Microbiol.">
        <title>Relationship of Bacillus amyloliquefaciens clades associated with strains DSM 7T and FZB42T: a proposal for Bacillus amyloliquefaciens subsp. amyloliquefaciens subsp. nov. and Bacillus amyloliquefaciens subsp. plantarum subsp. nov. based on complete genome sequence comparisons.</title>
        <authorList>
            <person name="Borriss R."/>
            <person name="Chen X.H."/>
            <person name="Rueckert C."/>
            <person name="Blom J."/>
            <person name="Becker A."/>
            <person name="Baumgarth B."/>
            <person name="Fan B."/>
            <person name="Pukall R."/>
            <person name="Schumann P."/>
            <person name="Sproer C."/>
            <person name="Junge H."/>
            <person name="Vater J."/>
            <person name="Puhler A."/>
            <person name="Klenk H.P."/>
        </authorList>
    </citation>
    <scope>NUCLEOTIDE SEQUENCE [LARGE SCALE GENOMIC DNA]</scope>
    <source>
        <strain evidence="9">DSM 7</strain>
    </source>
</reference>
<dbReference type="InterPro" id="IPR009000">
    <property type="entry name" value="Transl_B-barrel_sf"/>
</dbReference>
<dbReference type="NCBIfam" id="TIGR02273">
    <property type="entry name" value="16S_RimM"/>
    <property type="match status" value="1"/>
</dbReference>
<dbReference type="HAMAP" id="MF_00014">
    <property type="entry name" value="Ribosome_mat_RimM"/>
    <property type="match status" value="1"/>
</dbReference>
<keyword evidence="1 5" id="KW-0963">Cytoplasm</keyword>
<evidence type="ECO:0000259" key="6">
    <source>
        <dbReference type="Pfam" id="PF01782"/>
    </source>
</evidence>
<dbReference type="SUPFAM" id="SSF50346">
    <property type="entry name" value="PRC-barrel domain"/>
    <property type="match status" value="1"/>
</dbReference>
<evidence type="ECO:0000259" key="7">
    <source>
        <dbReference type="Pfam" id="PF05239"/>
    </source>
</evidence>
<comment type="subcellular location">
    <subcellularLocation>
        <location evidence="5">Cytoplasm</location>
    </subcellularLocation>
</comment>
<evidence type="ECO:0000313" key="9">
    <source>
        <dbReference type="Proteomes" id="UP000006562"/>
    </source>
</evidence>
<keyword evidence="2 5" id="KW-0690">Ribosome biogenesis</keyword>
<comment type="function">
    <text evidence="5">An accessory protein needed during the final step in the assembly of 30S ribosomal subunit, possibly for assembly of the head region. Essential for efficient processing of 16S rRNA. May be needed both before and after RbfA during the maturation of 16S rRNA. It has affinity for free ribosomal 30S subunits but not for 70S ribosomes.</text>
</comment>
<dbReference type="RefSeq" id="WP_013352238.1">
    <property type="nucleotide sequence ID" value="NC_014551.1"/>
</dbReference>
<evidence type="ECO:0000256" key="3">
    <source>
        <dbReference type="ARBA" id="ARBA00022552"/>
    </source>
</evidence>
<dbReference type="SUPFAM" id="SSF50447">
    <property type="entry name" value="Translation proteins"/>
    <property type="match status" value="1"/>
</dbReference>
<dbReference type="GO" id="GO:0005840">
    <property type="term" value="C:ribosome"/>
    <property type="evidence" value="ECO:0007669"/>
    <property type="project" value="InterPro"/>
</dbReference>
<proteinExistence type="inferred from homology"/>
<keyword evidence="3 5" id="KW-0698">rRNA processing</keyword>
<dbReference type="GO" id="GO:0005737">
    <property type="term" value="C:cytoplasm"/>
    <property type="evidence" value="ECO:0007669"/>
    <property type="project" value="UniProtKB-SubCell"/>
</dbReference>
<dbReference type="PANTHER" id="PTHR33692">
    <property type="entry name" value="RIBOSOME MATURATION FACTOR RIMM"/>
    <property type="match status" value="1"/>
</dbReference>
<dbReference type="InterPro" id="IPR011033">
    <property type="entry name" value="PRC_barrel-like_sf"/>
</dbReference>
<dbReference type="GO" id="GO:0006364">
    <property type="term" value="P:rRNA processing"/>
    <property type="evidence" value="ECO:0007669"/>
    <property type="project" value="UniProtKB-UniRule"/>
</dbReference>
<dbReference type="GO" id="GO:0043022">
    <property type="term" value="F:ribosome binding"/>
    <property type="evidence" value="ECO:0007669"/>
    <property type="project" value="InterPro"/>
</dbReference>
<evidence type="ECO:0000313" key="8">
    <source>
        <dbReference type="EMBL" id="CBI42799.1"/>
    </source>
</evidence>
<dbReference type="Pfam" id="PF05239">
    <property type="entry name" value="PRC"/>
    <property type="match status" value="1"/>
</dbReference>
<feature type="domain" description="PRC-barrel" evidence="7">
    <location>
        <begin position="98"/>
        <end position="171"/>
    </location>
</feature>
<comment type="similarity">
    <text evidence="5">Belongs to the RimM family.</text>
</comment>
<evidence type="ECO:0000256" key="4">
    <source>
        <dbReference type="ARBA" id="ARBA00023186"/>
    </source>
</evidence>
<evidence type="ECO:0000256" key="2">
    <source>
        <dbReference type="ARBA" id="ARBA00022517"/>
    </source>
</evidence>
<dbReference type="Proteomes" id="UP000006562">
    <property type="component" value="Chromosome"/>
</dbReference>
<feature type="domain" description="RimM N-terminal" evidence="6">
    <location>
        <begin position="8"/>
        <end position="92"/>
    </location>
</feature>
<organism evidence="8 9">
    <name type="scientific">Bacillus amyloliquefaciens (strain ATCC 23350 / DSM 7 / BCRC 11601 / CCUG 28519 / NBRC 15535 / NRRL B-14393 / F)</name>
    <dbReference type="NCBI Taxonomy" id="692420"/>
    <lineage>
        <taxon>Bacteria</taxon>
        <taxon>Bacillati</taxon>
        <taxon>Bacillota</taxon>
        <taxon>Bacilli</taxon>
        <taxon>Bacillales</taxon>
        <taxon>Bacillaceae</taxon>
        <taxon>Bacillus</taxon>
        <taxon>Bacillus amyloliquefaciens group</taxon>
    </lineage>
</organism>
<evidence type="ECO:0000256" key="5">
    <source>
        <dbReference type="HAMAP-Rule" id="MF_00014"/>
    </source>
</evidence>
<protein>
    <recommendedName>
        <fullName evidence="5">Ribosome maturation factor RimM</fullName>
    </recommendedName>
</protein>
<name>A0A9P1JGY2_BACAS</name>
<dbReference type="EMBL" id="FN597644">
    <property type="protein sequence ID" value="CBI42799.1"/>
    <property type="molecule type" value="Genomic_DNA"/>
</dbReference>
<keyword evidence="9" id="KW-1185">Reference proteome</keyword>
<dbReference type="AlphaFoldDB" id="A0A9P1JGY2"/>
<dbReference type="PANTHER" id="PTHR33692:SF1">
    <property type="entry name" value="RIBOSOME MATURATION FACTOR RIMM"/>
    <property type="match status" value="1"/>
</dbReference>
<dbReference type="InterPro" id="IPR036976">
    <property type="entry name" value="RimM_N_sf"/>
</dbReference>
<comment type="domain">
    <text evidence="5">The PRC barrel domain binds ribosomal protein uS19.</text>
</comment>
<dbReference type="Gene3D" id="2.40.30.60">
    <property type="entry name" value="RimM"/>
    <property type="match status" value="1"/>
</dbReference>
<sequence length="174" mass="19870">MTNRWFNVGKIVNTHGIKGEVRVISKTDFAEERYKPGNTLYLFAEGAAEPVKVTVNTHRLHKQFHLLQFKEMPSLNEVEHLRNMIIKVPEEDLGELEEDEFYFHEIIGCEVVSEDGELIGTVKEILTPGANDVWVVARKGKKDALIPYIASVVKDININEKKIMIHVMEGLIDE</sequence>
<dbReference type="Pfam" id="PF01782">
    <property type="entry name" value="RimM"/>
    <property type="match status" value="1"/>
</dbReference>